<protein>
    <submittedName>
        <fullName evidence="2">Uncharacterized protein</fullName>
    </submittedName>
</protein>
<feature type="region of interest" description="Disordered" evidence="1">
    <location>
        <begin position="78"/>
        <end position="114"/>
    </location>
</feature>
<evidence type="ECO:0000256" key="1">
    <source>
        <dbReference type="SAM" id="MobiDB-lite"/>
    </source>
</evidence>
<accession>A0A1R3HC74</accession>
<proteinExistence type="predicted"/>
<comment type="caution">
    <text evidence="2">The sequence shown here is derived from an EMBL/GenBank/DDBJ whole genome shotgun (WGS) entry which is preliminary data.</text>
</comment>
<dbReference type="EMBL" id="AWUE01020500">
    <property type="protein sequence ID" value="OMO67950.1"/>
    <property type="molecule type" value="Genomic_DNA"/>
</dbReference>
<name>A0A1R3HC74_9ROSI</name>
<gene>
    <name evidence="2" type="ORF">COLO4_29960</name>
</gene>
<feature type="compositionally biased region" description="Basic and acidic residues" evidence="1">
    <location>
        <begin position="93"/>
        <end position="105"/>
    </location>
</feature>
<keyword evidence="3" id="KW-1185">Reference proteome</keyword>
<evidence type="ECO:0000313" key="2">
    <source>
        <dbReference type="EMBL" id="OMO67950.1"/>
    </source>
</evidence>
<organism evidence="2 3">
    <name type="scientific">Corchorus olitorius</name>
    <dbReference type="NCBI Taxonomy" id="93759"/>
    <lineage>
        <taxon>Eukaryota</taxon>
        <taxon>Viridiplantae</taxon>
        <taxon>Streptophyta</taxon>
        <taxon>Embryophyta</taxon>
        <taxon>Tracheophyta</taxon>
        <taxon>Spermatophyta</taxon>
        <taxon>Magnoliopsida</taxon>
        <taxon>eudicotyledons</taxon>
        <taxon>Gunneridae</taxon>
        <taxon>Pentapetalae</taxon>
        <taxon>rosids</taxon>
        <taxon>malvids</taxon>
        <taxon>Malvales</taxon>
        <taxon>Malvaceae</taxon>
        <taxon>Grewioideae</taxon>
        <taxon>Apeibeae</taxon>
        <taxon>Corchorus</taxon>
    </lineage>
</organism>
<reference evidence="3" key="1">
    <citation type="submission" date="2013-09" db="EMBL/GenBank/DDBJ databases">
        <title>Corchorus olitorius genome sequencing.</title>
        <authorList>
            <person name="Alam M."/>
            <person name="Haque M.S."/>
            <person name="Islam M.S."/>
            <person name="Emdad E.M."/>
            <person name="Islam M.M."/>
            <person name="Ahmed B."/>
            <person name="Halim A."/>
            <person name="Hossen Q.M.M."/>
            <person name="Hossain M.Z."/>
            <person name="Ahmed R."/>
            <person name="Khan M.M."/>
            <person name="Islam R."/>
            <person name="Rashid M.M."/>
            <person name="Khan S.A."/>
            <person name="Rahman M.S."/>
            <person name="Alam M."/>
            <person name="Yahiya A.S."/>
            <person name="Khan M.S."/>
            <person name="Azam M.S."/>
            <person name="Haque T."/>
            <person name="Lashkar M.Z.H."/>
            <person name="Akhand A.I."/>
            <person name="Morshed G."/>
            <person name="Roy S."/>
            <person name="Uddin K.S."/>
            <person name="Rabeya T."/>
            <person name="Hossain A.S."/>
            <person name="Chowdhury A."/>
            <person name="Snigdha A.R."/>
            <person name="Mortoza M.S."/>
            <person name="Matin S.A."/>
            <person name="Hoque S.M.E."/>
            <person name="Islam M.K."/>
            <person name="Roy D.K."/>
            <person name="Haider R."/>
            <person name="Moosa M.M."/>
            <person name="Elias S.M."/>
            <person name="Hasan A.M."/>
            <person name="Jahan S."/>
            <person name="Shafiuddin M."/>
            <person name="Mahmood N."/>
            <person name="Shommy N.S."/>
        </authorList>
    </citation>
    <scope>NUCLEOTIDE SEQUENCE [LARGE SCALE GENOMIC DNA]</scope>
    <source>
        <strain evidence="3">cv. O-4</strain>
    </source>
</reference>
<dbReference type="AlphaFoldDB" id="A0A1R3HC74"/>
<evidence type="ECO:0000313" key="3">
    <source>
        <dbReference type="Proteomes" id="UP000187203"/>
    </source>
</evidence>
<sequence length="114" mass="13101">MEITAFERHAELMTGIKLSTMASKKGITQDNIPKEVRQLEGKKFIITVGLPQHALDDDVHSFRIYAVMRIEGALQNLRDEEVTQQSQSSTDLNVDKELFPDETPKKKQKRQIYN</sequence>
<dbReference type="OrthoDB" id="10605175at2759"/>
<feature type="compositionally biased region" description="Polar residues" evidence="1">
    <location>
        <begin position="83"/>
        <end position="92"/>
    </location>
</feature>
<dbReference type="Proteomes" id="UP000187203">
    <property type="component" value="Unassembled WGS sequence"/>
</dbReference>